<dbReference type="NCBIfam" id="NF005559">
    <property type="entry name" value="PRK07231.1"/>
    <property type="match status" value="1"/>
</dbReference>
<dbReference type="GO" id="GO:0016616">
    <property type="term" value="F:oxidoreductase activity, acting on the CH-OH group of donors, NAD or NADP as acceptor"/>
    <property type="evidence" value="ECO:0007669"/>
    <property type="project" value="UniProtKB-ARBA"/>
</dbReference>
<dbReference type="AlphaFoldDB" id="A0AAV1CWE8"/>
<dbReference type="InterPro" id="IPR002347">
    <property type="entry name" value="SDR_fam"/>
</dbReference>
<reference evidence="3" key="1">
    <citation type="submission" date="2023-03" db="EMBL/GenBank/DDBJ databases">
        <authorList>
            <person name="Julca I."/>
        </authorList>
    </citation>
    <scope>NUCLEOTIDE SEQUENCE</scope>
</reference>
<dbReference type="FunFam" id="3.40.50.720:FF:000084">
    <property type="entry name" value="Short-chain dehydrogenase reductase"/>
    <property type="match status" value="1"/>
</dbReference>
<dbReference type="EMBL" id="OX459120">
    <property type="protein sequence ID" value="CAI9098772.1"/>
    <property type="molecule type" value="Genomic_DNA"/>
</dbReference>
<evidence type="ECO:0000256" key="1">
    <source>
        <dbReference type="ARBA" id="ARBA00006484"/>
    </source>
</evidence>
<dbReference type="PANTHER" id="PTHR43180">
    <property type="entry name" value="3-OXOACYL-(ACYL-CARRIER-PROTEIN) REDUCTASE (AFU_ORTHOLOGUE AFUA_6G11210)"/>
    <property type="match status" value="1"/>
</dbReference>
<dbReference type="Gene3D" id="3.40.50.720">
    <property type="entry name" value="NAD(P)-binding Rossmann-like Domain"/>
    <property type="match status" value="1"/>
</dbReference>
<proteinExistence type="inferred from homology"/>
<protein>
    <submittedName>
        <fullName evidence="3">OLC1v1035478C1</fullName>
    </submittedName>
</protein>
<accession>A0AAV1CWE8</accession>
<keyword evidence="4" id="KW-1185">Reference proteome</keyword>
<dbReference type="PRINTS" id="PR00081">
    <property type="entry name" value="GDHRDH"/>
</dbReference>
<dbReference type="PANTHER" id="PTHR43180:SF30">
    <property type="entry name" value="MOMILACTONE A SYNTHASE"/>
    <property type="match status" value="1"/>
</dbReference>
<dbReference type="InterPro" id="IPR020904">
    <property type="entry name" value="Sc_DH/Rdtase_CS"/>
</dbReference>
<dbReference type="Proteomes" id="UP001161247">
    <property type="component" value="Chromosome 3"/>
</dbReference>
<evidence type="ECO:0000313" key="4">
    <source>
        <dbReference type="Proteomes" id="UP001161247"/>
    </source>
</evidence>
<dbReference type="PROSITE" id="PS00061">
    <property type="entry name" value="ADH_SHORT"/>
    <property type="match status" value="1"/>
</dbReference>
<dbReference type="InterPro" id="IPR036291">
    <property type="entry name" value="NAD(P)-bd_dom_sf"/>
</dbReference>
<keyword evidence="2" id="KW-0560">Oxidoreductase</keyword>
<name>A0AAV1CWE8_OLDCO</name>
<dbReference type="SUPFAM" id="SSF51735">
    <property type="entry name" value="NAD(P)-binding Rossmann-fold domains"/>
    <property type="match status" value="1"/>
</dbReference>
<sequence length="271" mass="28786">MAPSLLSDFEVVKRLEGKVALITGAAQGIGACIARVFVNHGAKVVCVDINAELGQSVCDKLGLQNATFIYGDVTNEADVEKAINMTIQKHGKLDIMINNAGILDDPKPNILDNDLSDFERVMRVNVAGVFLGIKHAARVMIPARSGTIINLGSISGTLGGLTSHAYCSSKHAVVGLTKNAAAELGKHGIRVNCLSSHALYSAMTQKFFDFDEDGKTRAITSLEGVALQQEDLADAAVYMASDEARFMSGHDLKLDGGFTVINPSFGLFSKS</sequence>
<organism evidence="3 4">
    <name type="scientific">Oldenlandia corymbosa var. corymbosa</name>
    <dbReference type="NCBI Taxonomy" id="529605"/>
    <lineage>
        <taxon>Eukaryota</taxon>
        <taxon>Viridiplantae</taxon>
        <taxon>Streptophyta</taxon>
        <taxon>Embryophyta</taxon>
        <taxon>Tracheophyta</taxon>
        <taxon>Spermatophyta</taxon>
        <taxon>Magnoliopsida</taxon>
        <taxon>eudicotyledons</taxon>
        <taxon>Gunneridae</taxon>
        <taxon>Pentapetalae</taxon>
        <taxon>asterids</taxon>
        <taxon>lamiids</taxon>
        <taxon>Gentianales</taxon>
        <taxon>Rubiaceae</taxon>
        <taxon>Rubioideae</taxon>
        <taxon>Spermacoceae</taxon>
        <taxon>Hedyotis-Oldenlandia complex</taxon>
        <taxon>Oldenlandia</taxon>
    </lineage>
</organism>
<dbReference type="PRINTS" id="PR00080">
    <property type="entry name" value="SDRFAMILY"/>
</dbReference>
<evidence type="ECO:0000256" key="2">
    <source>
        <dbReference type="ARBA" id="ARBA00023002"/>
    </source>
</evidence>
<comment type="similarity">
    <text evidence="1">Belongs to the short-chain dehydrogenases/reductases (SDR) family.</text>
</comment>
<gene>
    <name evidence="3" type="ORF">OLC1_LOCUS8908</name>
</gene>
<dbReference type="Pfam" id="PF13561">
    <property type="entry name" value="adh_short_C2"/>
    <property type="match status" value="1"/>
</dbReference>
<evidence type="ECO:0000313" key="3">
    <source>
        <dbReference type="EMBL" id="CAI9098772.1"/>
    </source>
</evidence>